<evidence type="ECO:0000313" key="3">
    <source>
        <dbReference type="Proteomes" id="UP001519273"/>
    </source>
</evidence>
<proteinExistence type="predicted"/>
<dbReference type="EMBL" id="JAGGKP010000001">
    <property type="protein sequence ID" value="MBP1935238.1"/>
    <property type="molecule type" value="Genomic_DNA"/>
</dbReference>
<dbReference type="Gene3D" id="3.30.750.24">
    <property type="entry name" value="STAS domain"/>
    <property type="match status" value="1"/>
</dbReference>
<dbReference type="SUPFAM" id="SSF52091">
    <property type="entry name" value="SpoIIaa-like"/>
    <property type="match status" value="1"/>
</dbReference>
<evidence type="ECO:0000259" key="1">
    <source>
        <dbReference type="PROSITE" id="PS50801"/>
    </source>
</evidence>
<dbReference type="PANTHER" id="PTHR35849:SF2">
    <property type="entry name" value="BLR2341 PROTEIN"/>
    <property type="match status" value="1"/>
</dbReference>
<gene>
    <name evidence="2" type="ORF">J2Z20_000099</name>
</gene>
<dbReference type="PANTHER" id="PTHR35849">
    <property type="entry name" value="BLR2341 PROTEIN"/>
    <property type="match status" value="1"/>
</dbReference>
<name>A0ABS4GY90_9BACL</name>
<dbReference type="Proteomes" id="UP001519273">
    <property type="component" value="Unassembled WGS sequence"/>
</dbReference>
<dbReference type="InterPro" id="IPR036513">
    <property type="entry name" value="STAS_dom_sf"/>
</dbReference>
<organism evidence="2 3">
    <name type="scientific">Paenibacillus sediminis</name>
    <dbReference type="NCBI Taxonomy" id="664909"/>
    <lineage>
        <taxon>Bacteria</taxon>
        <taxon>Bacillati</taxon>
        <taxon>Bacillota</taxon>
        <taxon>Bacilli</taxon>
        <taxon>Bacillales</taxon>
        <taxon>Paenibacillaceae</taxon>
        <taxon>Paenibacillus</taxon>
    </lineage>
</organism>
<reference evidence="2 3" key="1">
    <citation type="submission" date="2021-03" db="EMBL/GenBank/DDBJ databases">
        <title>Genomic Encyclopedia of Type Strains, Phase IV (KMG-IV): sequencing the most valuable type-strain genomes for metagenomic binning, comparative biology and taxonomic classification.</title>
        <authorList>
            <person name="Goeker M."/>
        </authorList>
    </citation>
    <scope>NUCLEOTIDE SEQUENCE [LARGE SCALE GENOMIC DNA]</scope>
    <source>
        <strain evidence="2 3">DSM 23491</strain>
    </source>
</reference>
<feature type="domain" description="STAS" evidence="1">
    <location>
        <begin position="23"/>
        <end position="133"/>
    </location>
</feature>
<dbReference type="CDD" id="cd07043">
    <property type="entry name" value="STAS_anti-anti-sigma_factors"/>
    <property type="match status" value="1"/>
</dbReference>
<evidence type="ECO:0000313" key="2">
    <source>
        <dbReference type="EMBL" id="MBP1935238.1"/>
    </source>
</evidence>
<dbReference type="InterPro" id="IPR052746">
    <property type="entry name" value="MlaB_ABC_Transporter"/>
</dbReference>
<dbReference type="PROSITE" id="PS50801">
    <property type="entry name" value="STAS"/>
    <property type="match status" value="1"/>
</dbReference>
<protein>
    <submittedName>
        <fullName evidence="2">Anti-anti-sigma factor</fullName>
    </submittedName>
</protein>
<dbReference type="InterPro" id="IPR002645">
    <property type="entry name" value="STAS_dom"/>
</dbReference>
<accession>A0ABS4GY90</accession>
<sequence>MSWTFQALGDPFPQIVNEQLKTIVSFEGDMDIDATELMEDEIVPELMKSGQIEMDFLKVLFVDSSGIGLLITLIQNLQDNGSSVEVINLSADVKQVFELLELSKILGEGVLKDFRTNLKWLGLFETISISFLD</sequence>
<dbReference type="RefSeq" id="WP_209844341.1">
    <property type="nucleotide sequence ID" value="NZ_CBCRVE010000001.1"/>
</dbReference>
<comment type="caution">
    <text evidence="2">The sequence shown here is derived from an EMBL/GenBank/DDBJ whole genome shotgun (WGS) entry which is preliminary data.</text>
</comment>
<keyword evidence="3" id="KW-1185">Reference proteome</keyword>
<dbReference type="Pfam" id="PF01740">
    <property type="entry name" value="STAS"/>
    <property type="match status" value="1"/>
</dbReference>